<evidence type="ECO:0000256" key="3">
    <source>
        <dbReference type="ARBA" id="ARBA00023239"/>
    </source>
</evidence>
<dbReference type="Proteomes" id="UP001596142">
    <property type="component" value="Unassembled WGS sequence"/>
</dbReference>
<dbReference type="InterPro" id="IPR013785">
    <property type="entry name" value="Aldolase_TIM"/>
</dbReference>
<comment type="similarity">
    <text evidence="5">Belongs to the type-I 3-dehydroquinase family.</text>
</comment>
<feature type="active site" description="Proton donor/acceptor" evidence="5">
    <location>
        <position position="147"/>
    </location>
</feature>
<feature type="binding site" evidence="5">
    <location>
        <position position="235"/>
    </location>
    <ligand>
        <name>3-dehydroquinate</name>
        <dbReference type="ChEBI" id="CHEBI:32364"/>
    </ligand>
</feature>
<dbReference type="Pfam" id="PF01487">
    <property type="entry name" value="DHquinase_I"/>
    <property type="match status" value="1"/>
</dbReference>
<dbReference type="Gene3D" id="3.20.20.70">
    <property type="entry name" value="Aldolase class I"/>
    <property type="match status" value="1"/>
</dbReference>
<dbReference type="EMBL" id="JBHSOZ010000003">
    <property type="protein sequence ID" value="MFC5712908.1"/>
    <property type="molecule type" value="Genomic_DNA"/>
</dbReference>
<comment type="caution">
    <text evidence="5">Lacks conserved residue(s) required for the propagation of feature annotation.</text>
</comment>
<gene>
    <name evidence="5 6" type="primary">aroD</name>
    <name evidence="6" type="ORF">ACFPU1_08950</name>
</gene>
<keyword evidence="2 5" id="KW-0057">Aromatic amino acid biosynthesis</keyword>
<evidence type="ECO:0000256" key="1">
    <source>
        <dbReference type="ARBA" id="ARBA00001864"/>
    </source>
</evidence>
<evidence type="ECO:0000256" key="5">
    <source>
        <dbReference type="HAMAP-Rule" id="MF_00214"/>
    </source>
</evidence>
<accession>A0ABW0YKE2</accession>
<sequence length="257" mass="28689">MSEIKGKLENGKNAVGDKPEICVPLIGKDEQEIMQELEKIVKDKPDIIEWRADFFKDLSNVEKVISTLQKIKESGNEIPILFTIRSEKEGGQPARIGEEEKMEVFAQVCASGYVSFVDYELANNHESIARLRRFSKENGVKLLISHHNFEETPELSEMISKCKEAELLQADIVKIAVMPNNMDDVLLLLEATNKLSKMLSVPLVTISMGKYGAITRMLGWVFGSAITFAVGEQSSAPGQIPIEKLKEMIKLADESMS</sequence>
<dbReference type="InterPro" id="IPR050146">
    <property type="entry name" value="Type-I_3-dehydroquinase"/>
</dbReference>
<comment type="subunit">
    <text evidence="5">Homodimer.</text>
</comment>
<comment type="catalytic activity">
    <reaction evidence="1 5">
        <text>3-dehydroquinate = 3-dehydroshikimate + H2O</text>
        <dbReference type="Rhea" id="RHEA:21096"/>
        <dbReference type="ChEBI" id="CHEBI:15377"/>
        <dbReference type="ChEBI" id="CHEBI:16630"/>
        <dbReference type="ChEBI" id="CHEBI:32364"/>
        <dbReference type="EC" id="4.2.1.10"/>
    </reaction>
</comment>
<comment type="caution">
    <text evidence="6">The sequence shown here is derived from an EMBL/GenBank/DDBJ whole genome shotgun (WGS) entry which is preliminary data.</text>
</comment>
<dbReference type="GO" id="GO:0003855">
    <property type="term" value="F:3-dehydroquinate dehydratase activity"/>
    <property type="evidence" value="ECO:0007669"/>
    <property type="project" value="UniProtKB-EC"/>
</dbReference>
<keyword evidence="7" id="KW-1185">Reference proteome</keyword>
<keyword evidence="4 5" id="KW-0704">Schiff base</keyword>
<keyword evidence="5" id="KW-0028">Amino-acid biosynthesis</keyword>
<reference evidence="7" key="1">
    <citation type="journal article" date="2019" name="Int. J. Syst. Evol. Microbiol.">
        <title>The Global Catalogue of Microorganisms (GCM) 10K type strain sequencing project: providing services to taxonomists for standard genome sequencing and annotation.</title>
        <authorList>
            <consortium name="The Broad Institute Genomics Platform"/>
            <consortium name="The Broad Institute Genome Sequencing Center for Infectious Disease"/>
            <person name="Wu L."/>
            <person name="Ma J."/>
        </authorList>
    </citation>
    <scope>NUCLEOTIDE SEQUENCE [LARGE SCALE GENOMIC DNA]</scope>
    <source>
        <strain evidence="7">CECT 7184</strain>
    </source>
</reference>
<dbReference type="CDD" id="cd00502">
    <property type="entry name" value="DHQase_I"/>
    <property type="match status" value="1"/>
</dbReference>
<keyword evidence="3 5" id="KW-0456">Lyase</keyword>
<evidence type="ECO:0000313" key="6">
    <source>
        <dbReference type="EMBL" id="MFC5712908.1"/>
    </source>
</evidence>
<feature type="binding site" evidence="5">
    <location>
        <position position="85"/>
    </location>
    <ligand>
        <name>3-dehydroquinate</name>
        <dbReference type="ChEBI" id="CHEBI:32364"/>
    </ligand>
</feature>
<evidence type="ECO:0000313" key="7">
    <source>
        <dbReference type="Proteomes" id="UP001596142"/>
    </source>
</evidence>
<dbReference type="SUPFAM" id="SSF51569">
    <property type="entry name" value="Aldolase"/>
    <property type="match status" value="1"/>
</dbReference>
<feature type="active site" description="Schiff-base intermediate with substrate" evidence="5">
    <location>
        <position position="174"/>
    </location>
</feature>
<feature type="binding site" evidence="5">
    <location>
        <position position="216"/>
    </location>
    <ligand>
        <name>3-dehydroquinate</name>
        <dbReference type="ChEBI" id="CHEBI:32364"/>
    </ligand>
</feature>
<evidence type="ECO:0000256" key="2">
    <source>
        <dbReference type="ARBA" id="ARBA00023141"/>
    </source>
</evidence>
<dbReference type="PANTHER" id="PTHR43699:SF1">
    <property type="entry name" value="3-DEHYDROQUINATE DEHYDRATASE"/>
    <property type="match status" value="1"/>
</dbReference>
<dbReference type="RefSeq" id="WP_385940228.1">
    <property type="nucleotide sequence ID" value="NZ_JBHSOZ010000003.1"/>
</dbReference>
<dbReference type="HAMAP" id="MF_00214">
    <property type="entry name" value="AroD"/>
    <property type="match status" value="1"/>
</dbReference>
<dbReference type="InterPro" id="IPR001381">
    <property type="entry name" value="DHquinase_I"/>
</dbReference>
<comment type="function">
    <text evidence="5">Involved in the third step of the chorismate pathway, which leads to the biosynthesis of aromatic amino acids. Catalyzes the cis-dehydration of 3-dehydroquinate (DHQ) and introduces the first double bond of the aromatic ring to yield 3-dehydroshikimate.</text>
</comment>
<name>A0ABW0YKE2_9BACI</name>
<proteinExistence type="inferred from homology"/>
<feature type="binding site" evidence="5">
    <location>
        <position position="239"/>
    </location>
    <ligand>
        <name>3-dehydroquinate</name>
        <dbReference type="ChEBI" id="CHEBI:32364"/>
    </ligand>
</feature>
<dbReference type="NCBIfam" id="TIGR01093">
    <property type="entry name" value="aroD"/>
    <property type="match status" value="1"/>
</dbReference>
<dbReference type="EC" id="4.2.1.10" evidence="5"/>
<dbReference type="PANTHER" id="PTHR43699">
    <property type="entry name" value="3-DEHYDROQUINATE DEHYDRATASE"/>
    <property type="match status" value="1"/>
</dbReference>
<feature type="binding site" evidence="5">
    <location>
        <begin position="49"/>
        <end position="51"/>
    </location>
    <ligand>
        <name>3-dehydroquinate</name>
        <dbReference type="ChEBI" id="CHEBI:32364"/>
    </ligand>
</feature>
<comment type="pathway">
    <text evidence="5">Metabolic intermediate biosynthesis; chorismate biosynthesis; chorismate from D-erythrose 4-phosphate and phosphoenolpyruvate: step 3/7.</text>
</comment>
<evidence type="ECO:0000256" key="4">
    <source>
        <dbReference type="ARBA" id="ARBA00023270"/>
    </source>
</evidence>
<protein>
    <recommendedName>
        <fullName evidence="5">3-dehydroquinate dehydratase</fullName>
        <shortName evidence="5">3-dehydroquinase</shortName>
        <ecNumber evidence="5">4.2.1.10</ecNumber>
    </recommendedName>
    <alternativeName>
        <fullName evidence="5">Type I DHQase</fullName>
    </alternativeName>
    <alternativeName>
        <fullName evidence="5">Type I dehydroquinase</fullName>
        <shortName evidence="5">DHQ1</shortName>
    </alternativeName>
</protein>
<organism evidence="6 7">
    <name type="scientific">Thalassorhabdus alkalitolerans</name>
    <dbReference type="NCBI Taxonomy" id="2282697"/>
    <lineage>
        <taxon>Bacteria</taxon>
        <taxon>Bacillati</taxon>
        <taxon>Bacillota</taxon>
        <taxon>Bacilli</taxon>
        <taxon>Bacillales</taxon>
        <taxon>Bacillaceae</taxon>
        <taxon>Thalassorhabdus</taxon>
    </lineage>
</organism>